<dbReference type="CDD" id="cd00077">
    <property type="entry name" value="HDc"/>
    <property type="match status" value="1"/>
</dbReference>
<dbReference type="InterPro" id="IPR003607">
    <property type="entry name" value="HD/PDEase_dom"/>
</dbReference>
<accession>A0A850T8X3</accession>
<dbReference type="InterPro" id="IPR006674">
    <property type="entry name" value="HD_domain"/>
</dbReference>
<gene>
    <name evidence="2" type="ORF">HXW94_13405</name>
</gene>
<dbReference type="EMBL" id="JACADJ010000053">
    <property type="protein sequence ID" value="NWH05972.1"/>
    <property type="molecule type" value="Genomic_DNA"/>
</dbReference>
<sequence>MMTHDDFLKIEKQFYAYTRPFVDRAEDPYPFVLKQKHTARVCRAMEMLCKSLDLDGPKTARACAAAMVHDMGRFPQFAVFNTYSDARSKNHAALGCREIVRSNILSHLSATDRQLILRAVALHNRPRLPATLGRDLNLLARLLRDADKIDIFNVMKNHYLNPDSRHGFLTYDLHDDGNVPRAAARALLETRQNDLSFVNTLNNMKVFQAGMVYDLNFPAAAAAILDLEVIPVLLDGMPPSDLITRLAQALLEHLKSLASSNHGKH</sequence>
<feature type="domain" description="HD" evidence="1">
    <location>
        <begin position="36"/>
        <end position="150"/>
    </location>
</feature>
<proteinExistence type="predicted"/>
<dbReference type="Proteomes" id="UP000553343">
    <property type="component" value="Unassembled WGS sequence"/>
</dbReference>
<comment type="caution">
    <text evidence="2">The sequence shown here is derived from an EMBL/GenBank/DDBJ whole genome shotgun (WGS) entry which is preliminary data.</text>
</comment>
<organism evidence="2 3">
    <name type="scientific">Desulfobacter latus</name>
    <dbReference type="NCBI Taxonomy" id="2292"/>
    <lineage>
        <taxon>Bacteria</taxon>
        <taxon>Pseudomonadati</taxon>
        <taxon>Thermodesulfobacteriota</taxon>
        <taxon>Desulfobacteria</taxon>
        <taxon>Desulfobacterales</taxon>
        <taxon>Desulfobacteraceae</taxon>
        <taxon>Desulfobacter</taxon>
    </lineage>
</organism>
<dbReference type="SUPFAM" id="SSF109604">
    <property type="entry name" value="HD-domain/PDEase-like"/>
    <property type="match status" value="1"/>
</dbReference>
<evidence type="ECO:0000313" key="2">
    <source>
        <dbReference type="EMBL" id="NWH05972.1"/>
    </source>
</evidence>
<keyword evidence="3" id="KW-1185">Reference proteome</keyword>
<evidence type="ECO:0000259" key="1">
    <source>
        <dbReference type="Pfam" id="PF01966"/>
    </source>
</evidence>
<dbReference type="AlphaFoldDB" id="A0A850T8X3"/>
<reference evidence="2 3" key="1">
    <citation type="submission" date="2020-06" db="EMBL/GenBank/DDBJ databases">
        <title>High-quality draft genome of sulfate reducer Desulfobacter latus type strain AcrS2 isolated from marine sediment.</title>
        <authorList>
            <person name="Hoppe M."/>
            <person name="Larsen C.K."/>
            <person name="Marshall I.P.G."/>
            <person name="Schramm A."/>
            <person name="Marietou A.G."/>
        </authorList>
    </citation>
    <scope>NUCLEOTIDE SEQUENCE [LARGE SCALE GENOMIC DNA]</scope>
    <source>
        <strain evidence="2 3">AcRS2</strain>
    </source>
</reference>
<dbReference type="Pfam" id="PF01966">
    <property type="entry name" value="HD"/>
    <property type="match status" value="1"/>
</dbReference>
<name>A0A850T8X3_9BACT</name>
<dbReference type="RefSeq" id="WP_178367425.1">
    <property type="nucleotide sequence ID" value="NZ_JACADJ010000053.1"/>
</dbReference>
<protein>
    <submittedName>
        <fullName evidence="2">HD domain-containing protein</fullName>
    </submittedName>
</protein>
<dbReference type="Gene3D" id="1.10.3210.10">
    <property type="entry name" value="Hypothetical protein af1432"/>
    <property type="match status" value="1"/>
</dbReference>
<evidence type="ECO:0000313" key="3">
    <source>
        <dbReference type="Proteomes" id="UP000553343"/>
    </source>
</evidence>